<dbReference type="AlphaFoldDB" id="A0A242K2B0"/>
<dbReference type="Pfam" id="PF04397">
    <property type="entry name" value="LytTR"/>
    <property type="match status" value="1"/>
</dbReference>
<reference evidence="8" key="3">
    <citation type="submission" date="2024-03" db="EMBL/GenBank/DDBJ databases">
        <title>The Genome Sequence of Enterococcus sp. DIV0242b.</title>
        <authorList>
            <consortium name="The Broad Institute Genomics Platform"/>
            <consortium name="The Broad Institute Microbial Omics Core"/>
            <consortium name="The Broad Institute Genomic Center for Infectious Diseases"/>
            <person name="Earl A."/>
            <person name="Manson A."/>
            <person name="Gilmore M."/>
            <person name="Schwartman J."/>
            <person name="Shea T."/>
            <person name="Abouelleil A."/>
            <person name="Cao P."/>
            <person name="Chapman S."/>
            <person name="Cusick C."/>
            <person name="Young S."/>
            <person name="Neafsey D."/>
            <person name="Nusbaum C."/>
            <person name="Birren B."/>
        </authorList>
    </citation>
    <scope>NUCLEOTIDE SEQUENCE</scope>
    <source>
        <strain evidence="8">9E7_DIV0242</strain>
    </source>
</reference>
<dbReference type="Proteomes" id="UP000195141">
    <property type="component" value="Chromosome"/>
</dbReference>
<dbReference type="OrthoDB" id="9809318at2"/>
<feature type="modified residue" description="4-aspartylphosphate" evidence="5">
    <location>
        <position position="58"/>
    </location>
</feature>
<proteinExistence type="predicted"/>
<reference evidence="7" key="1">
    <citation type="submission" date="2017-05" db="EMBL/GenBank/DDBJ databases">
        <title>The Genome Sequence of Enterococcus sp. 9E7_DIV0242.</title>
        <authorList>
            <consortium name="The Broad Institute Genomics Platform"/>
            <consortium name="The Broad Institute Genomic Center for Infectious Diseases"/>
            <person name="Earl A."/>
            <person name="Manson A."/>
            <person name="Schwartman J."/>
            <person name="Gilmore M."/>
            <person name="Abouelleil A."/>
            <person name="Cao P."/>
            <person name="Chapman S."/>
            <person name="Cusick C."/>
            <person name="Shea T."/>
            <person name="Young S."/>
            <person name="Neafsey D."/>
            <person name="Nusbaum C."/>
            <person name="Birren B."/>
        </authorList>
    </citation>
    <scope>NUCLEOTIDE SEQUENCE [LARGE SCALE GENOMIC DNA]</scope>
    <source>
        <strain evidence="7">9E7_DIV0242</strain>
    </source>
</reference>
<keyword evidence="3" id="KW-0010">Activator</keyword>
<dbReference type="EMBL" id="CP147247">
    <property type="protein sequence ID" value="WYJ91740.1"/>
    <property type="molecule type" value="Genomic_DNA"/>
</dbReference>
<dbReference type="SUPFAM" id="SSF52172">
    <property type="entry name" value="CheY-like"/>
    <property type="match status" value="1"/>
</dbReference>
<evidence type="ECO:0000256" key="1">
    <source>
        <dbReference type="ARBA" id="ARBA00022490"/>
    </source>
</evidence>
<dbReference type="InterPro" id="IPR046947">
    <property type="entry name" value="LytR-like"/>
</dbReference>
<evidence type="ECO:0000256" key="4">
    <source>
        <dbReference type="ARBA" id="ARBA00037164"/>
    </source>
</evidence>
<comment type="function">
    <text evidence="4">Required for high-level post-exponential phase expression of a series of secreted proteins.</text>
</comment>
<dbReference type="GO" id="GO:0000156">
    <property type="term" value="F:phosphorelay response regulator activity"/>
    <property type="evidence" value="ECO:0007669"/>
    <property type="project" value="InterPro"/>
</dbReference>
<dbReference type="EMBL" id="NGMM01000007">
    <property type="protein sequence ID" value="OTP11703.1"/>
    <property type="molecule type" value="Genomic_DNA"/>
</dbReference>
<dbReference type="Gene3D" id="2.40.50.1020">
    <property type="entry name" value="LytTr DNA-binding domain"/>
    <property type="match status" value="1"/>
</dbReference>
<dbReference type="PANTHER" id="PTHR37299:SF3">
    <property type="entry name" value="STAGE 0 SPORULATION PROTEIN A HOMOLOG"/>
    <property type="match status" value="1"/>
</dbReference>
<dbReference type="RefSeq" id="WP_086350779.1">
    <property type="nucleotide sequence ID" value="NZ_CP147247.1"/>
</dbReference>
<reference evidence="8" key="2">
    <citation type="submission" date="2017-05" db="EMBL/GenBank/DDBJ databases">
        <authorList>
            <consortium name="The Broad Institute Genomics Platform"/>
            <consortium name="The Broad Institute Genomic Center for Infectious Diseases"/>
            <person name="Earl A."/>
            <person name="Manson A."/>
            <person name="Schwartman J."/>
            <person name="Gilmore M."/>
            <person name="Abouelleil A."/>
            <person name="Cao P."/>
            <person name="Chapman S."/>
            <person name="Cusick C."/>
            <person name="Shea T."/>
            <person name="Young S."/>
            <person name="Neafsey D."/>
            <person name="Nusbaum C."/>
            <person name="Birren B."/>
        </authorList>
    </citation>
    <scope>NUCLEOTIDE SEQUENCE</scope>
    <source>
        <strain evidence="8">9E7_DIV0242</strain>
    </source>
</reference>
<keyword evidence="9" id="KW-1185">Reference proteome</keyword>
<gene>
    <name evidence="8" type="ORF">A5888_003508</name>
    <name evidence="7" type="ORF">A5888_003802</name>
</gene>
<dbReference type="InterPro" id="IPR007492">
    <property type="entry name" value="LytTR_DNA-bd_dom"/>
</dbReference>
<dbReference type="SMART" id="SM00850">
    <property type="entry name" value="LytTR"/>
    <property type="match status" value="1"/>
</dbReference>
<dbReference type="InterPro" id="IPR001789">
    <property type="entry name" value="Sig_transdc_resp-reg_receiver"/>
</dbReference>
<evidence type="ECO:0000313" key="9">
    <source>
        <dbReference type="Proteomes" id="UP000195141"/>
    </source>
</evidence>
<dbReference type="Gene3D" id="3.40.50.2300">
    <property type="match status" value="1"/>
</dbReference>
<feature type="domain" description="Response regulatory" evidence="6">
    <location>
        <begin position="2"/>
        <end position="124"/>
    </location>
</feature>
<dbReference type="InterPro" id="IPR011006">
    <property type="entry name" value="CheY-like_superfamily"/>
</dbReference>
<dbReference type="PANTHER" id="PTHR37299">
    <property type="entry name" value="TRANSCRIPTIONAL REGULATOR-RELATED"/>
    <property type="match status" value="1"/>
</dbReference>
<organism evidence="7">
    <name type="scientific">Candidatus Enterococcus clewellii</name>
    <dbReference type="NCBI Taxonomy" id="1834193"/>
    <lineage>
        <taxon>Bacteria</taxon>
        <taxon>Bacillati</taxon>
        <taxon>Bacillota</taxon>
        <taxon>Bacilli</taxon>
        <taxon>Lactobacillales</taxon>
        <taxon>Enterococcaceae</taxon>
        <taxon>Enterococcus</taxon>
    </lineage>
</organism>
<protein>
    <submittedName>
        <fullName evidence="8">Two-component system, LytTR family, response regulator AgrA</fullName>
    </submittedName>
</protein>
<dbReference type="Pfam" id="PF00072">
    <property type="entry name" value="Response_reg"/>
    <property type="match status" value="1"/>
</dbReference>
<dbReference type="PROSITE" id="PS50110">
    <property type="entry name" value="RESPONSE_REGULATORY"/>
    <property type="match status" value="1"/>
</dbReference>
<evidence type="ECO:0000256" key="3">
    <source>
        <dbReference type="ARBA" id="ARBA00023159"/>
    </source>
</evidence>
<evidence type="ECO:0000256" key="5">
    <source>
        <dbReference type="PROSITE-ProRule" id="PRU00169"/>
    </source>
</evidence>
<evidence type="ECO:0000259" key="6">
    <source>
        <dbReference type="PROSITE" id="PS50110"/>
    </source>
</evidence>
<keyword evidence="2" id="KW-0902">Two-component regulatory system</keyword>
<dbReference type="GO" id="GO:0003677">
    <property type="term" value="F:DNA binding"/>
    <property type="evidence" value="ECO:0007669"/>
    <property type="project" value="InterPro"/>
</dbReference>
<sequence>MKVYICEDSHLERTRIEEAVRRVAIRMEKSYIGEIRVFSNPMELLEQVEGEFNIYLLDIDYGLDTNGIDLGKQIRRIDRNAKIIFLTSHQELAVETLNANIEPFSFIYKGDIVDPEKLEQEIAAMFLKIIDSYEQWEAEQSEEAVIRISDQKQVRVIPNSKFLYLENYSRERKVKVQLKDEAFFVNDYLGNLKKQFDFPSFYTEAQSLILNMANVEELNPQELYIRFTSGHLIFVTKSFMKRLKKKMADFSGGR</sequence>
<evidence type="ECO:0000256" key="2">
    <source>
        <dbReference type="ARBA" id="ARBA00023012"/>
    </source>
</evidence>
<keyword evidence="5" id="KW-0597">Phosphoprotein</keyword>
<name>A0A242K2B0_9ENTE</name>
<evidence type="ECO:0000313" key="7">
    <source>
        <dbReference type="EMBL" id="OTP11703.1"/>
    </source>
</evidence>
<keyword evidence="1" id="KW-0963">Cytoplasm</keyword>
<accession>A0A242K2B0</accession>
<evidence type="ECO:0000313" key="8">
    <source>
        <dbReference type="EMBL" id="WYJ91740.1"/>
    </source>
</evidence>